<accession>A0A7C4KZA6</accession>
<reference evidence="2" key="1">
    <citation type="journal article" date="2020" name="mSystems">
        <title>Genome- and Community-Level Interaction Insights into Carbon Utilization and Element Cycling Functions of Hydrothermarchaeota in Hydrothermal Sediment.</title>
        <authorList>
            <person name="Zhou Z."/>
            <person name="Liu Y."/>
            <person name="Xu W."/>
            <person name="Pan J."/>
            <person name="Luo Z.H."/>
            <person name="Li M."/>
        </authorList>
    </citation>
    <scope>NUCLEOTIDE SEQUENCE [LARGE SCALE GENOMIC DNA]</scope>
    <source>
        <strain evidence="2">SpSt-556</strain>
    </source>
</reference>
<dbReference type="EMBL" id="DSXR01000052">
    <property type="protein sequence ID" value="HGS86997.1"/>
    <property type="molecule type" value="Genomic_DNA"/>
</dbReference>
<feature type="region of interest" description="Disordered" evidence="1">
    <location>
        <begin position="348"/>
        <end position="372"/>
    </location>
</feature>
<comment type="caution">
    <text evidence="2">The sequence shown here is derived from an EMBL/GenBank/DDBJ whole genome shotgun (WGS) entry which is preliminary data.</text>
</comment>
<organism evidence="2">
    <name type="scientific">Bellilinea caldifistulae</name>
    <dbReference type="NCBI Taxonomy" id="360411"/>
    <lineage>
        <taxon>Bacteria</taxon>
        <taxon>Bacillati</taxon>
        <taxon>Chloroflexota</taxon>
        <taxon>Anaerolineae</taxon>
        <taxon>Anaerolineales</taxon>
        <taxon>Anaerolineaceae</taxon>
        <taxon>Bellilinea</taxon>
    </lineage>
</organism>
<sequence length="372" mass="41099">MKRALQSGIVGFFLCLLIFPLQTIQAVRGVPGSPDFGYGAWIHPQSTLSIEGAQLLGELPLDWVAIPLDWAEAMPQISSSPELGALDAVFNALTGRGTVVMLRLYNPPGWAKTETGLNADITAQWLFWLYQRYQPRLRAVELLPAANTRQGWGNSPDPCQYANFFMEVKTALNSRGSDLLLIAGGLQPLNPASDREDWDDLDFLQDLYNCGAKTWMPVLSIQMPVLSGDPARPASGEDPFALRHYELVRQTMLNNDHAEGILWVTLINPPDGTIDIADQKYAQSVQQAEWLKQALIQMRSQLYMGVVFLSSLNPPPAGNPFGNQTALLTGRQSYHPFYSALQAVIQQTNPSATSNRPGRPKSIPIPKCQNKK</sequence>
<name>A0A7C4KZA6_9CHLR</name>
<dbReference type="SUPFAM" id="SSF51445">
    <property type="entry name" value="(Trans)glycosidases"/>
    <property type="match status" value="1"/>
</dbReference>
<protein>
    <recommendedName>
        <fullName evidence="3">Glycoside hydrolase family 5 domain-containing protein</fullName>
    </recommendedName>
</protein>
<proteinExistence type="predicted"/>
<dbReference type="AlphaFoldDB" id="A0A7C4KZA6"/>
<dbReference type="Gene3D" id="3.20.20.80">
    <property type="entry name" value="Glycosidases"/>
    <property type="match status" value="1"/>
</dbReference>
<evidence type="ECO:0000313" key="2">
    <source>
        <dbReference type="EMBL" id="HGS86997.1"/>
    </source>
</evidence>
<dbReference type="InterPro" id="IPR017853">
    <property type="entry name" value="GH"/>
</dbReference>
<gene>
    <name evidence="2" type="ORF">ENT17_05195</name>
</gene>
<evidence type="ECO:0000256" key="1">
    <source>
        <dbReference type="SAM" id="MobiDB-lite"/>
    </source>
</evidence>
<evidence type="ECO:0008006" key="3">
    <source>
        <dbReference type="Google" id="ProtNLM"/>
    </source>
</evidence>